<keyword evidence="13" id="KW-0472">Membrane</keyword>
<dbReference type="InterPro" id="IPR023299">
    <property type="entry name" value="ATPase_P-typ_cyto_dom_N"/>
</dbReference>
<dbReference type="SFLD" id="SFLDG00002">
    <property type="entry name" value="C1.7:_P-type_atpase_like"/>
    <property type="match status" value="1"/>
</dbReference>
<dbReference type="GO" id="GO:0016887">
    <property type="term" value="F:ATP hydrolysis activity"/>
    <property type="evidence" value="ECO:0007669"/>
    <property type="project" value="InterPro"/>
</dbReference>
<evidence type="ECO:0000256" key="12">
    <source>
        <dbReference type="ARBA" id="ARBA00022989"/>
    </source>
</evidence>
<dbReference type="CDD" id="cd00371">
    <property type="entry name" value="HMA"/>
    <property type="match status" value="2"/>
</dbReference>
<dbReference type="PROSITE" id="PS50846">
    <property type="entry name" value="HMA_2"/>
    <property type="match status" value="2"/>
</dbReference>
<evidence type="ECO:0000256" key="8">
    <source>
        <dbReference type="ARBA" id="ARBA00022796"/>
    </source>
</evidence>
<dbReference type="PANTHER" id="PTHR43520">
    <property type="entry name" value="ATP7, ISOFORM B"/>
    <property type="match status" value="1"/>
</dbReference>
<evidence type="ECO:0000313" key="16">
    <source>
        <dbReference type="EMBL" id="RQG94032.1"/>
    </source>
</evidence>
<evidence type="ECO:0000256" key="10">
    <source>
        <dbReference type="ARBA" id="ARBA00022842"/>
    </source>
</evidence>
<keyword evidence="10" id="KW-0460">Magnesium</keyword>
<dbReference type="InterPro" id="IPR023214">
    <property type="entry name" value="HAD_sf"/>
</dbReference>
<evidence type="ECO:0000259" key="15">
    <source>
        <dbReference type="PROSITE" id="PS50846"/>
    </source>
</evidence>
<keyword evidence="9" id="KW-0067">ATP-binding</keyword>
<organism evidence="16 17">
    <name type="scientific">Natrarchaeobius chitinivorans</name>
    <dbReference type="NCBI Taxonomy" id="1679083"/>
    <lineage>
        <taxon>Archaea</taxon>
        <taxon>Methanobacteriati</taxon>
        <taxon>Methanobacteriota</taxon>
        <taxon>Stenosarchaea group</taxon>
        <taxon>Halobacteria</taxon>
        <taxon>Halobacteriales</taxon>
        <taxon>Natrialbaceae</taxon>
        <taxon>Natrarchaeobius</taxon>
    </lineage>
</organism>
<dbReference type="Gene3D" id="2.70.150.10">
    <property type="entry name" value="Calcium-transporting ATPase, cytoplasmic transduction domain A"/>
    <property type="match status" value="1"/>
</dbReference>
<dbReference type="InterPro" id="IPR006121">
    <property type="entry name" value="HMA_dom"/>
</dbReference>
<keyword evidence="7" id="KW-0547">Nucleotide-binding</keyword>
<feature type="domain" description="HMA" evidence="15">
    <location>
        <begin position="60"/>
        <end position="126"/>
    </location>
</feature>
<keyword evidence="8" id="KW-0406">Ion transport</keyword>
<dbReference type="RefSeq" id="WP_124196161.1">
    <property type="nucleotide sequence ID" value="NZ_REGA01000011.1"/>
</dbReference>
<accession>A0A3N6N6M8</accession>
<dbReference type="FunFam" id="2.70.150.10:FF:000002">
    <property type="entry name" value="Copper-transporting ATPase 1, putative"/>
    <property type="match status" value="1"/>
</dbReference>
<comment type="similarity">
    <text evidence="2">Belongs to the cation transport ATPase (P-type) (TC 3.A.3) family. Type IB subfamily.</text>
</comment>
<dbReference type="SUPFAM" id="SSF81665">
    <property type="entry name" value="Calcium ATPase, transmembrane domain M"/>
    <property type="match status" value="1"/>
</dbReference>
<dbReference type="Gene3D" id="3.40.50.1000">
    <property type="entry name" value="HAD superfamily/HAD-like"/>
    <property type="match status" value="1"/>
</dbReference>
<dbReference type="InterPro" id="IPR023298">
    <property type="entry name" value="ATPase_P-typ_TM_dom_sf"/>
</dbReference>
<dbReference type="InterPro" id="IPR036412">
    <property type="entry name" value="HAD-like_sf"/>
</dbReference>
<dbReference type="PROSITE" id="PS00154">
    <property type="entry name" value="ATPASE_E1_E2"/>
    <property type="match status" value="1"/>
</dbReference>
<evidence type="ECO:0000256" key="14">
    <source>
        <dbReference type="SAM" id="MobiDB-lite"/>
    </source>
</evidence>
<dbReference type="Pfam" id="PF00702">
    <property type="entry name" value="Hydrolase"/>
    <property type="match status" value="1"/>
</dbReference>
<protein>
    <submittedName>
        <fullName evidence="16">HAD family hydrolase</fullName>
    </submittedName>
</protein>
<keyword evidence="17" id="KW-1185">Reference proteome</keyword>
<keyword evidence="3" id="KW-0813">Transport</keyword>
<evidence type="ECO:0000256" key="13">
    <source>
        <dbReference type="ARBA" id="ARBA00023136"/>
    </source>
</evidence>
<dbReference type="SFLD" id="SFLDF00027">
    <property type="entry name" value="p-type_atpase"/>
    <property type="match status" value="1"/>
</dbReference>
<keyword evidence="5" id="KW-0479">Metal-binding</keyword>
<dbReference type="Pfam" id="PF00122">
    <property type="entry name" value="E1-E2_ATPase"/>
    <property type="match status" value="1"/>
</dbReference>
<dbReference type="InterPro" id="IPR006122">
    <property type="entry name" value="HMA_Cu_ion-bd"/>
</dbReference>
<evidence type="ECO:0000256" key="7">
    <source>
        <dbReference type="ARBA" id="ARBA00022741"/>
    </source>
</evidence>
<dbReference type="InterPro" id="IPR036163">
    <property type="entry name" value="HMA_dom_sf"/>
</dbReference>
<evidence type="ECO:0000313" key="17">
    <source>
        <dbReference type="Proteomes" id="UP000282323"/>
    </source>
</evidence>
<evidence type="ECO:0000256" key="4">
    <source>
        <dbReference type="ARBA" id="ARBA00022692"/>
    </source>
</evidence>
<evidence type="ECO:0000256" key="1">
    <source>
        <dbReference type="ARBA" id="ARBA00004127"/>
    </source>
</evidence>
<dbReference type="SFLD" id="SFLDS00003">
    <property type="entry name" value="Haloacid_Dehalogenase"/>
    <property type="match status" value="1"/>
</dbReference>
<sequence>MSCATCAGAVETAVSDLEGVETVDVNAATDEATLEYDPATVSLAEIYAAIEGAGYEPDRRTSTIEIAGMSCSTCAETTADAVEDVPGVLSASVNYATEEGTVEFNPNGTSLPAIYDAIEDAGFEPDRRVDEGGDLTEQRESAVERELRTKRTWVIVGGLLAIPFALVMGQMVTEWLYDAAFLPAWFDWVEFVFATALMATLGRHFLEGAYTALVNNRQANMDTLVSVGTSAGYIYSTAVLLGVVSGGLYFEAVAFILWFIYLGVWLEARSKARASAALRELLEMQAEEATLVEWETAEDGRADDDGRAEEVVVPLEAVEPGDVMKVRPGEQIPTDGVVVDGESAVDESMVTGESVPVEKREGDEVVGSTINENGVLLVEATNVGEETAIQQIVERVKEAQARQPDVQRLVDRVSAYFVPAVIVNAVVWSILWAAFPTELYAVSSTLGSWIPLLEPVGGGPEVAVPVADAGVPVLEFSIVVLASAILIACPCALGLATPMATMVGSTISAKNGVLYKGADILEKARGIDVVVFDKTGTLTHGDMRLTDAVPVDDAVEEERGGPVADGGSSTSVTDGGALERPVDEDGDLESATRRLLSVAASAESGSEHPLARAIVEGAEERGLDLEEPTEFENVPGHGIRATISAGDVLVGNRKLMADNGIDPSPVEGTMERLEREGKTAMLVALEGELLGVVANADTVRESAKETIDELHARGLEVMMLTGDNERTGRAVGERLGIDPDNVHAEVLPEDKADEIESIQSAGERSDGSRSSWGRRSHGGKRAIMVGDGVNDAPALTSAHVGVAIGSGTDVAIESADVTLMRDDPADVLKAMRVADATISKVRQNLFWAFVYNATLLPIASIGLLNPALAGIAMAASSVSVVSNSLAFVGWDPHDDYVFAPFRPFVWVRDRLVG</sequence>
<dbReference type="SUPFAM" id="SSF55008">
    <property type="entry name" value="HMA, heavy metal-associated domain"/>
    <property type="match status" value="2"/>
</dbReference>
<keyword evidence="4" id="KW-0812">Transmembrane</keyword>
<feature type="domain" description="HMA" evidence="15">
    <location>
        <begin position="1"/>
        <end position="58"/>
    </location>
</feature>
<dbReference type="GO" id="GO:0012505">
    <property type="term" value="C:endomembrane system"/>
    <property type="evidence" value="ECO:0007669"/>
    <property type="project" value="UniProtKB-SubCell"/>
</dbReference>
<reference evidence="16 17" key="1">
    <citation type="submission" date="2018-10" db="EMBL/GenBank/DDBJ databases">
        <title>Natrarchaeobius chitinivorans gen. nov., sp. nov., and Natrarchaeobius haloalkaliphilus sp. nov., alkaliphilic, chitin-utilizing haloarchaea from hypersaline alkaline lakes.</title>
        <authorList>
            <person name="Sorokin D.Y."/>
            <person name="Elcheninov A.G."/>
            <person name="Kostrikina N.A."/>
            <person name="Bale N.J."/>
            <person name="Sinninghe Damste J.S."/>
            <person name="Khijniak T.V."/>
            <person name="Kublanov I.V."/>
            <person name="Toshchakov S.V."/>
        </authorList>
    </citation>
    <scope>NUCLEOTIDE SEQUENCE [LARGE SCALE GENOMIC DNA]</scope>
    <source>
        <strain evidence="16 17">AArcht4T</strain>
    </source>
</reference>
<dbReference type="SUPFAM" id="SSF81653">
    <property type="entry name" value="Calcium ATPase, transduction domain A"/>
    <property type="match status" value="1"/>
</dbReference>
<dbReference type="GO" id="GO:0005507">
    <property type="term" value="F:copper ion binding"/>
    <property type="evidence" value="ECO:0007669"/>
    <property type="project" value="InterPro"/>
</dbReference>
<dbReference type="GO" id="GO:0043682">
    <property type="term" value="F:P-type divalent copper transporter activity"/>
    <property type="evidence" value="ECO:0007669"/>
    <property type="project" value="TreeGrafter"/>
</dbReference>
<feature type="region of interest" description="Disordered" evidence="14">
    <location>
        <begin position="557"/>
        <end position="588"/>
    </location>
</feature>
<keyword evidence="16" id="KW-0378">Hydrolase</keyword>
<keyword evidence="8" id="KW-0186">Copper</keyword>
<keyword evidence="6" id="KW-0677">Repeat</keyword>
<dbReference type="GO" id="GO:0055070">
    <property type="term" value="P:copper ion homeostasis"/>
    <property type="evidence" value="ECO:0007669"/>
    <property type="project" value="TreeGrafter"/>
</dbReference>
<evidence type="ECO:0000256" key="6">
    <source>
        <dbReference type="ARBA" id="ARBA00022737"/>
    </source>
</evidence>
<evidence type="ECO:0000256" key="5">
    <source>
        <dbReference type="ARBA" id="ARBA00022723"/>
    </source>
</evidence>
<dbReference type="OrthoDB" id="8588at2157"/>
<dbReference type="NCBIfam" id="TIGR01494">
    <property type="entry name" value="ATPase_P-type"/>
    <property type="match status" value="2"/>
</dbReference>
<dbReference type="InterPro" id="IPR008250">
    <property type="entry name" value="ATPase_P-typ_transduc_dom_A_sf"/>
</dbReference>
<evidence type="ECO:0000256" key="11">
    <source>
        <dbReference type="ARBA" id="ARBA00022967"/>
    </source>
</evidence>
<dbReference type="SUPFAM" id="SSF56784">
    <property type="entry name" value="HAD-like"/>
    <property type="match status" value="1"/>
</dbReference>
<dbReference type="AlphaFoldDB" id="A0A3N6N6M8"/>
<evidence type="ECO:0000256" key="3">
    <source>
        <dbReference type="ARBA" id="ARBA00022448"/>
    </source>
</evidence>
<evidence type="ECO:0000256" key="2">
    <source>
        <dbReference type="ARBA" id="ARBA00006024"/>
    </source>
</evidence>
<keyword evidence="12" id="KW-1133">Transmembrane helix</keyword>
<gene>
    <name evidence="16" type="ORF">EA473_13230</name>
</gene>
<feature type="compositionally biased region" description="Low complexity" evidence="14">
    <location>
        <begin position="565"/>
        <end position="576"/>
    </location>
</feature>
<dbReference type="InterPro" id="IPR059000">
    <property type="entry name" value="ATPase_P-type_domA"/>
</dbReference>
<dbReference type="Gene3D" id="3.30.70.100">
    <property type="match status" value="2"/>
</dbReference>
<dbReference type="InterPro" id="IPR044492">
    <property type="entry name" value="P_typ_ATPase_HD_dom"/>
</dbReference>
<comment type="subcellular location">
    <subcellularLocation>
        <location evidence="1">Endomembrane system</location>
        <topology evidence="1">Multi-pass membrane protein</topology>
    </subcellularLocation>
</comment>
<dbReference type="PANTHER" id="PTHR43520:SF8">
    <property type="entry name" value="P-TYPE CU(+) TRANSPORTER"/>
    <property type="match status" value="1"/>
</dbReference>
<dbReference type="InterPro" id="IPR018303">
    <property type="entry name" value="ATPase_P-typ_P_site"/>
</dbReference>
<name>A0A3N6N6M8_NATCH</name>
<dbReference type="EMBL" id="REGA01000011">
    <property type="protein sequence ID" value="RQG94032.1"/>
    <property type="molecule type" value="Genomic_DNA"/>
</dbReference>
<dbReference type="FunFam" id="3.30.70.100:FF:000001">
    <property type="entry name" value="ATPase copper transporting beta"/>
    <property type="match status" value="1"/>
</dbReference>
<dbReference type="GO" id="GO:0016020">
    <property type="term" value="C:membrane"/>
    <property type="evidence" value="ECO:0007669"/>
    <property type="project" value="InterPro"/>
</dbReference>
<keyword evidence="8" id="KW-0187">Copper transport</keyword>
<dbReference type="PRINTS" id="PR00119">
    <property type="entry name" value="CATATPASE"/>
</dbReference>
<feature type="region of interest" description="Disordered" evidence="14">
    <location>
        <begin position="758"/>
        <end position="777"/>
    </location>
</feature>
<comment type="caution">
    <text evidence="16">The sequence shown here is derived from an EMBL/GenBank/DDBJ whole genome shotgun (WGS) entry which is preliminary data.</text>
</comment>
<dbReference type="CDD" id="cd02094">
    <property type="entry name" value="P-type_ATPase_Cu-like"/>
    <property type="match status" value="1"/>
</dbReference>
<evidence type="ECO:0000256" key="9">
    <source>
        <dbReference type="ARBA" id="ARBA00022840"/>
    </source>
</evidence>
<dbReference type="InterPro" id="IPR001757">
    <property type="entry name" value="P_typ_ATPase"/>
</dbReference>
<proteinExistence type="inferred from homology"/>
<dbReference type="Pfam" id="PF00403">
    <property type="entry name" value="HMA"/>
    <property type="match status" value="2"/>
</dbReference>
<keyword evidence="11" id="KW-1278">Translocase</keyword>
<dbReference type="Proteomes" id="UP000282323">
    <property type="component" value="Unassembled WGS sequence"/>
</dbReference>
<dbReference type="Gene3D" id="3.40.1110.10">
    <property type="entry name" value="Calcium-transporting ATPase, cytoplasmic domain N"/>
    <property type="match status" value="1"/>
</dbReference>
<dbReference type="GO" id="GO:0005524">
    <property type="term" value="F:ATP binding"/>
    <property type="evidence" value="ECO:0007669"/>
    <property type="project" value="UniProtKB-KW"/>
</dbReference>
<dbReference type="NCBIfam" id="TIGR00003">
    <property type="entry name" value="copper ion binding protein"/>
    <property type="match status" value="1"/>
</dbReference>